<dbReference type="STRING" id="1231623.Tasa_010_008"/>
<evidence type="ECO:0000256" key="8">
    <source>
        <dbReference type="ARBA" id="ARBA00023235"/>
    </source>
</evidence>
<dbReference type="UniPathway" id="UPA00035">
    <property type="reaction ID" value="UER00042"/>
</dbReference>
<keyword evidence="5 9" id="KW-0028">Amino-acid biosynthesis</keyword>
<evidence type="ECO:0000256" key="9">
    <source>
        <dbReference type="HAMAP-Rule" id="MF_00135"/>
    </source>
</evidence>
<dbReference type="OrthoDB" id="9796196at2"/>
<dbReference type="EC" id="5.3.1.24" evidence="3 9"/>
<dbReference type="RefSeq" id="WP_048847478.1">
    <property type="nucleotide sequence ID" value="NZ_BALE01000010.1"/>
</dbReference>
<dbReference type="PANTHER" id="PTHR42894">
    <property type="entry name" value="N-(5'-PHOSPHORIBOSYL)ANTHRANILATE ISOMERASE"/>
    <property type="match status" value="1"/>
</dbReference>
<dbReference type="GO" id="GO:0004640">
    <property type="term" value="F:phosphoribosylanthranilate isomerase activity"/>
    <property type="evidence" value="ECO:0007669"/>
    <property type="project" value="UniProtKB-UniRule"/>
</dbReference>
<evidence type="ECO:0000256" key="3">
    <source>
        <dbReference type="ARBA" id="ARBA00012572"/>
    </source>
</evidence>
<comment type="similarity">
    <text evidence="9">Belongs to the TrpF family.</text>
</comment>
<dbReference type="EMBL" id="BALE01000010">
    <property type="protein sequence ID" value="GAN53461.1"/>
    <property type="molecule type" value="Genomic_DNA"/>
</dbReference>
<dbReference type="InterPro" id="IPR013785">
    <property type="entry name" value="Aldolase_TIM"/>
</dbReference>
<dbReference type="SUPFAM" id="SSF51366">
    <property type="entry name" value="Ribulose-phoshate binding barrel"/>
    <property type="match status" value="1"/>
</dbReference>
<name>A0A0D6MIZ7_9PROT</name>
<feature type="domain" description="N-(5'phosphoribosyl) anthranilate isomerase (PRAI)" evidence="10">
    <location>
        <begin position="8"/>
        <end position="209"/>
    </location>
</feature>
<dbReference type="GO" id="GO:0000162">
    <property type="term" value="P:L-tryptophan biosynthetic process"/>
    <property type="evidence" value="ECO:0007669"/>
    <property type="project" value="UniProtKB-UniRule"/>
</dbReference>
<evidence type="ECO:0000313" key="12">
    <source>
        <dbReference type="Proteomes" id="UP000032679"/>
    </source>
</evidence>
<dbReference type="HAMAP" id="MF_00135">
    <property type="entry name" value="PRAI"/>
    <property type="match status" value="1"/>
</dbReference>
<protein>
    <recommendedName>
        <fullName evidence="4 9">N-(5'-phosphoribosyl)anthranilate isomerase</fullName>
        <shortName evidence="9">PRAI</shortName>
        <ecNumber evidence="3 9">5.3.1.24</ecNumber>
    </recommendedName>
</protein>
<accession>A0A0D6MIZ7</accession>
<dbReference type="Pfam" id="PF00697">
    <property type="entry name" value="PRAI"/>
    <property type="match status" value="1"/>
</dbReference>
<comment type="catalytic activity">
    <reaction evidence="1 9">
        <text>N-(5-phospho-beta-D-ribosyl)anthranilate = 1-(2-carboxyphenylamino)-1-deoxy-D-ribulose 5-phosphate</text>
        <dbReference type="Rhea" id="RHEA:21540"/>
        <dbReference type="ChEBI" id="CHEBI:18277"/>
        <dbReference type="ChEBI" id="CHEBI:58613"/>
        <dbReference type="EC" id="5.3.1.24"/>
    </reaction>
</comment>
<keyword evidence="6 9" id="KW-0822">Tryptophan biosynthesis</keyword>
<dbReference type="PANTHER" id="PTHR42894:SF1">
    <property type="entry name" value="N-(5'-PHOSPHORIBOSYL)ANTHRANILATE ISOMERASE"/>
    <property type="match status" value="1"/>
</dbReference>
<dbReference type="AlphaFoldDB" id="A0A0D6MIZ7"/>
<evidence type="ECO:0000256" key="1">
    <source>
        <dbReference type="ARBA" id="ARBA00001164"/>
    </source>
</evidence>
<keyword evidence="12" id="KW-1185">Reference proteome</keyword>
<dbReference type="CDD" id="cd00405">
    <property type="entry name" value="PRAI"/>
    <property type="match status" value="1"/>
</dbReference>
<evidence type="ECO:0000256" key="4">
    <source>
        <dbReference type="ARBA" id="ARBA00022272"/>
    </source>
</evidence>
<keyword evidence="7 9" id="KW-0057">Aromatic amino acid biosynthesis</keyword>
<comment type="caution">
    <text evidence="11">The sequence shown here is derived from an EMBL/GenBank/DDBJ whole genome shotgun (WGS) entry which is preliminary data.</text>
</comment>
<gene>
    <name evidence="9" type="primary">trpF</name>
    <name evidence="11" type="ORF">Tasa_010_008</name>
</gene>
<organism evidence="11 12">
    <name type="scientific">Tanticharoenia sakaeratensis NBRC 103193</name>
    <dbReference type="NCBI Taxonomy" id="1231623"/>
    <lineage>
        <taxon>Bacteria</taxon>
        <taxon>Pseudomonadati</taxon>
        <taxon>Pseudomonadota</taxon>
        <taxon>Alphaproteobacteria</taxon>
        <taxon>Acetobacterales</taxon>
        <taxon>Acetobacteraceae</taxon>
        <taxon>Tanticharoenia</taxon>
    </lineage>
</organism>
<reference evidence="11 12" key="1">
    <citation type="submission" date="2012-10" db="EMBL/GenBank/DDBJ databases">
        <title>Genome sequencing of Tanticharoenia sakaeratensis NBRC 103193.</title>
        <authorList>
            <person name="Azuma Y."/>
            <person name="Hadano H."/>
            <person name="Hirakawa H."/>
            <person name="Matsushita K."/>
        </authorList>
    </citation>
    <scope>NUCLEOTIDE SEQUENCE [LARGE SCALE GENOMIC DNA]</scope>
    <source>
        <strain evidence="11 12">NBRC 103193</strain>
    </source>
</reference>
<evidence type="ECO:0000259" key="10">
    <source>
        <dbReference type="Pfam" id="PF00697"/>
    </source>
</evidence>
<dbReference type="Gene3D" id="3.20.20.70">
    <property type="entry name" value="Aldolase class I"/>
    <property type="match status" value="1"/>
</dbReference>
<sequence length="219" mass="22961">MTARRIGIKICGLTKPADVDACVRHGADWIGLVFHPASPRYVTPDAAASLCRAAPSHAAGGPRRVALLVKPDDALVDAVCDILQPDILQLYDAPERITAIGRRTGLPIWAAIGISEKSDLPRTADTQGLVIEAKAPREAGRPGGNGLTFDWSILTGWHAPAPWLLAGGLTPDNVADALRASGALAVDVSSGVETAPGEKSPALIARFIDEARRHLNPLA</sequence>
<evidence type="ECO:0000256" key="2">
    <source>
        <dbReference type="ARBA" id="ARBA00004664"/>
    </source>
</evidence>
<evidence type="ECO:0000256" key="6">
    <source>
        <dbReference type="ARBA" id="ARBA00022822"/>
    </source>
</evidence>
<dbReference type="InterPro" id="IPR044643">
    <property type="entry name" value="TrpF_fam"/>
</dbReference>
<proteinExistence type="inferred from homology"/>
<dbReference type="NCBIfam" id="NF002295">
    <property type="entry name" value="PRK01222.1-1"/>
    <property type="match status" value="1"/>
</dbReference>
<dbReference type="InterPro" id="IPR011060">
    <property type="entry name" value="RibuloseP-bd_barrel"/>
</dbReference>
<evidence type="ECO:0000256" key="7">
    <source>
        <dbReference type="ARBA" id="ARBA00023141"/>
    </source>
</evidence>
<dbReference type="InterPro" id="IPR001240">
    <property type="entry name" value="PRAI_dom"/>
</dbReference>
<dbReference type="Proteomes" id="UP000032679">
    <property type="component" value="Unassembled WGS sequence"/>
</dbReference>
<evidence type="ECO:0000256" key="5">
    <source>
        <dbReference type="ARBA" id="ARBA00022605"/>
    </source>
</evidence>
<comment type="pathway">
    <text evidence="2 9">Amino-acid biosynthesis; L-tryptophan biosynthesis; L-tryptophan from chorismate: step 3/5.</text>
</comment>
<keyword evidence="8 9" id="KW-0413">Isomerase</keyword>
<evidence type="ECO:0000313" key="11">
    <source>
        <dbReference type="EMBL" id="GAN53461.1"/>
    </source>
</evidence>